<dbReference type="GO" id="GO:0005125">
    <property type="term" value="F:cytokine activity"/>
    <property type="evidence" value="ECO:0007669"/>
    <property type="project" value="UniProtKB-KW"/>
</dbReference>
<evidence type="ECO:0000313" key="21">
    <source>
        <dbReference type="EMBL" id="KAK1797226.1"/>
    </source>
</evidence>
<keyword evidence="4" id="KW-1003">Cell membrane</keyword>
<keyword evidence="9" id="KW-0053">Apoptosis</keyword>
<comment type="function">
    <text evidence="15">Cytokine that binds to TNFRSF10A/TRAILR1, TNFRSF10B/TRAILR2, TNFRSF10C/TRAILR3, TNFRSF10D/TRAILR4 and possibly also to TNFRSF11B/OPG. Induces apoptosis. Its activity may be modulated by binding to the decoy receptors TNFRSF10C/TRAILR3, TNFRSF10D/TRAILR4 and TNFRSF11B/OPG that cannot induce apoptosis.</text>
</comment>
<evidence type="ECO:0000256" key="6">
    <source>
        <dbReference type="ARBA" id="ARBA00022525"/>
    </source>
</evidence>
<sequence length="403" mass="44705">MCVNRNAMATQNNQDYFRSVSSESTTYMMVPANNRRDSPSKLWIAMVVIVVVVLQIASTTGLFVYLNMSLSQVKSQGVTEELRCLGLLNALDKNRDIPEDLAQLFGEPCIKLAEGIKAYISKVSAHLDTVLTTNITLCNSCIVSDSFTIVRAQCNDCEQSWITTTPSVSPVLDDHDSQCVTSPGRPRLPVCHQSWTATTPSVSPVLDDHDSQCVTSPGRPRLPVTENIISKHALQEARAMPRTYNTTGSKFVTQRPSAHLTLSLQGEMGVPPQFPTPQPDLHQSCRHPVRSWANQSFGAHLHNMTLANGRLRVPQDGRYYLYAQVYFRYPSPSEGEQHDTSHQLVQCVYKKTSYPRPIQLLKGVGTKCWAPDAEYALHSVYQGGLFELRAGDEVFVSVSSPSM</sequence>
<proteinExistence type="inferred from homology"/>
<dbReference type="Pfam" id="PF00229">
    <property type="entry name" value="TNF"/>
    <property type="match status" value="1"/>
</dbReference>
<dbReference type="GO" id="GO:0006955">
    <property type="term" value="P:immune response"/>
    <property type="evidence" value="ECO:0007669"/>
    <property type="project" value="InterPro"/>
</dbReference>
<evidence type="ECO:0000259" key="20">
    <source>
        <dbReference type="PROSITE" id="PS50049"/>
    </source>
</evidence>
<evidence type="ECO:0000256" key="12">
    <source>
        <dbReference type="ARBA" id="ARBA00022968"/>
    </source>
</evidence>
<feature type="domain" description="THD" evidence="20">
    <location>
        <begin position="256"/>
        <end position="403"/>
    </location>
</feature>
<dbReference type="PANTHER" id="PTHR11471">
    <property type="entry name" value="TUMOR NECROSIS FACTOR FAMILY MEMBER"/>
    <property type="match status" value="1"/>
</dbReference>
<dbReference type="InterPro" id="IPR006052">
    <property type="entry name" value="TNF_dom"/>
</dbReference>
<comment type="subcellular location">
    <subcellularLocation>
        <location evidence="1">Cell membrane</location>
        <topology evidence="1">Single-pass type II membrane protein</topology>
    </subcellularLocation>
    <subcellularLocation>
        <location evidence="2">Secreted</location>
    </subcellularLocation>
</comment>
<keyword evidence="5" id="KW-0202">Cytokine</keyword>
<evidence type="ECO:0000256" key="1">
    <source>
        <dbReference type="ARBA" id="ARBA00004401"/>
    </source>
</evidence>
<evidence type="ECO:0000256" key="17">
    <source>
        <dbReference type="ARBA" id="ARBA00074586"/>
    </source>
</evidence>
<evidence type="ECO:0000256" key="5">
    <source>
        <dbReference type="ARBA" id="ARBA00022514"/>
    </source>
</evidence>
<organism evidence="21 22">
    <name type="scientific">Electrophorus voltai</name>
    <dbReference type="NCBI Taxonomy" id="2609070"/>
    <lineage>
        <taxon>Eukaryota</taxon>
        <taxon>Metazoa</taxon>
        <taxon>Chordata</taxon>
        <taxon>Craniata</taxon>
        <taxon>Vertebrata</taxon>
        <taxon>Euteleostomi</taxon>
        <taxon>Actinopterygii</taxon>
        <taxon>Neopterygii</taxon>
        <taxon>Teleostei</taxon>
        <taxon>Ostariophysi</taxon>
        <taxon>Gymnotiformes</taxon>
        <taxon>Gymnotoidei</taxon>
        <taxon>Gymnotidae</taxon>
        <taxon>Electrophorus</taxon>
    </lineage>
</organism>
<keyword evidence="12" id="KW-0735">Signal-anchor</keyword>
<keyword evidence="6" id="KW-0964">Secreted</keyword>
<dbReference type="GO" id="GO:0005615">
    <property type="term" value="C:extracellular space"/>
    <property type="evidence" value="ECO:0007669"/>
    <property type="project" value="UniProtKB-KW"/>
</dbReference>
<dbReference type="FunFam" id="2.60.120.40:FF:000014">
    <property type="entry name" value="Tumor necrosis factor ligand superfamily member"/>
    <property type="match status" value="1"/>
</dbReference>
<keyword evidence="8 19" id="KW-0812">Transmembrane</keyword>
<keyword evidence="10" id="KW-0479">Metal-binding</keyword>
<evidence type="ECO:0000256" key="9">
    <source>
        <dbReference type="ARBA" id="ARBA00022703"/>
    </source>
</evidence>
<evidence type="ECO:0000256" key="11">
    <source>
        <dbReference type="ARBA" id="ARBA00022833"/>
    </source>
</evidence>
<keyword evidence="22" id="KW-1185">Reference proteome</keyword>
<evidence type="ECO:0000256" key="16">
    <source>
        <dbReference type="ARBA" id="ARBA00063957"/>
    </source>
</evidence>
<comment type="subunit">
    <text evidence="16">Homotrimer. One TNFSF10 homotrimer interacts with three TNFSF10A mononers. One TNFSF10 homotrimer interacts with three TNFSF10B mononers.</text>
</comment>
<evidence type="ECO:0000256" key="2">
    <source>
        <dbReference type="ARBA" id="ARBA00004613"/>
    </source>
</evidence>
<keyword evidence="11" id="KW-0862">Zinc</keyword>
<evidence type="ECO:0000256" key="10">
    <source>
        <dbReference type="ARBA" id="ARBA00022723"/>
    </source>
</evidence>
<dbReference type="GO" id="GO:2001238">
    <property type="term" value="P:positive regulation of extrinsic apoptotic signaling pathway"/>
    <property type="evidence" value="ECO:0007669"/>
    <property type="project" value="UniProtKB-ARBA"/>
</dbReference>
<accession>A0AAD8ZDV2</accession>
<keyword evidence="14 19" id="KW-0472">Membrane</keyword>
<dbReference type="SMART" id="SM00207">
    <property type="entry name" value="TNF"/>
    <property type="match status" value="1"/>
</dbReference>
<evidence type="ECO:0000256" key="8">
    <source>
        <dbReference type="ARBA" id="ARBA00022692"/>
    </source>
</evidence>
<evidence type="ECO:0000313" key="22">
    <source>
        <dbReference type="Proteomes" id="UP001239994"/>
    </source>
</evidence>
<evidence type="ECO:0000256" key="19">
    <source>
        <dbReference type="SAM" id="Phobius"/>
    </source>
</evidence>
<evidence type="ECO:0000256" key="4">
    <source>
        <dbReference type="ARBA" id="ARBA00022475"/>
    </source>
</evidence>
<keyword evidence="7" id="KW-0597">Phosphoprotein</keyword>
<dbReference type="AlphaFoldDB" id="A0AAD8ZDV2"/>
<dbReference type="GO" id="GO:0005886">
    <property type="term" value="C:plasma membrane"/>
    <property type="evidence" value="ECO:0007669"/>
    <property type="project" value="UniProtKB-SubCell"/>
</dbReference>
<dbReference type="GO" id="GO:0006915">
    <property type="term" value="P:apoptotic process"/>
    <property type="evidence" value="ECO:0007669"/>
    <property type="project" value="UniProtKB-KW"/>
</dbReference>
<evidence type="ECO:0000256" key="14">
    <source>
        <dbReference type="ARBA" id="ARBA00023136"/>
    </source>
</evidence>
<keyword evidence="13 19" id="KW-1133">Transmembrane helix</keyword>
<dbReference type="GO" id="GO:0046872">
    <property type="term" value="F:metal ion binding"/>
    <property type="evidence" value="ECO:0007669"/>
    <property type="project" value="UniProtKB-KW"/>
</dbReference>
<comment type="similarity">
    <text evidence="3">Belongs to the tumor necrosis factor family.</text>
</comment>
<feature type="non-terminal residue" evidence="21">
    <location>
        <position position="1"/>
    </location>
</feature>
<dbReference type="Gene3D" id="2.60.120.40">
    <property type="match status" value="1"/>
</dbReference>
<dbReference type="EMBL" id="JAROKS010000014">
    <property type="protein sequence ID" value="KAK1797226.1"/>
    <property type="molecule type" value="Genomic_DNA"/>
</dbReference>
<dbReference type="InterPro" id="IPR008983">
    <property type="entry name" value="Tumour_necrosis_fac-like_dom"/>
</dbReference>
<evidence type="ECO:0000256" key="18">
    <source>
        <dbReference type="ARBA" id="ARBA00083215"/>
    </source>
</evidence>
<dbReference type="CDD" id="cd00184">
    <property type="entry name" value="TNF"/>
    <property type="match status" value="1"/>
</dbReference>
<gene>
    <name evidence="21" type="ORF">P4O66_008603</name>
</gene>
<dbReference type="PROSITE" id="PS50049">
    <property type="entry name" value="THD_2"/>
    <property type="match status" value="1"/>
</dbReference>
<dbReference type="SUPFAM" id="SSF49842">
    <property type="entry name" value="TNF-like"/>
    <property type="match status" value="1"/>
</dbReference>
<dbReference type="GO" id="GO:0005164">
    <property type="term" value="F:tumor necrosis factor receptor binding"/>
    <property type="evidence" value="ECO:0007669"/>
    <property type="project" value="InterPro"/>
</dbReference>
<comment type="caution">
    <text evidence="21">The sequence shown here is derived from an EMBL/GenBank/DDBJ whole genome shotgun (WGS) entry which is preliminary data.</text>
</comment>
<dbReference type="PANTHER" id="PTHR11471:SF28">
    <property type="entry name" value="DEATH LIGAND 1B-RELATED"/>
    <property type="match status" value="1"/>
</dbReference>
<feature type="transmembrane region" description="Helical" evidence="19">
    <location>
        <begin position="42"/>
        <end position="66"/>
    </location>
</feature>
<evidence type="ECO:0000256" key="13">
    <source>
        <dbReference type="ARBA" id="ARBA00022989"/>
    </source>
</evidence>
<name>A0AAD8ZDV2_9TELE</name>
<evidence type="ECO:0000256" key="7">
    <source>
        <dbReference type="ARBA" id="ARBA00022553"/>
    </source>
</evidence>
<evidence type="ECO:0000256" key="3">
    <source>
        <dbReference type="ARBA" id="ARBA00008670"/>
    </source>
</evidence>
<evidence type="ECO:0000256" key="15">
    <source>
        <dbReference type="ARBA" id="ARBA00055277"/>
    </source>
</evidence>
<dbReference type="Proteomes" id="UP001239994">
    <property type="component" value="Unassembled WGS sequence"/>
</dbReference>
<protein>
    <recommendedName>
        <fullName evidence="17">Tumor necrosis factor ligand superfamily member 10</fullName>
    </recommendedName>
    <alternativeName>
        <fullName evidence="18">TNF-related apoptosis-inducing ligand</fullName>
    </alternativeName>
</protein>
<reference evidence="21" key="1">
    <citation type="submission" date="2023-03" db="EMBL/GenBank/DDBJ databases">
        <title>Electrophorus voltai genome.</title>
        <authorList>
            <person name="Bian C."/>
        </authorList>
    </citation>
    <scope>NUCLEOTIDE SEQUENCE</scope>
    <source>
        <strain evidence="21">CB-2022</strain>
        <tissue evidence="21">Muscle</tissue>
    </source>
</reference>